<dbReference type="OrthoDB" id="1118920at2"/>
<dbReference type="GO" id="GO:0016779">
    <property type="term" value="F:nucleotidyltransferase activity"/>
    <property type="evidence" value="ECO:0007669"/>
    <property type="project" value="InterPro"/>
</dbReference>
<dbReference type="RefSeq" id="WP_043753993.1">
    <property type="nucleotide sequence ID" value="NZ_AQQX01000017.1"/>
</dbReference>
<name>A0A0A0ECI4_9RHOB</name>
<dbReference type="Pfam" id="PF18144">
    <property type="entry name" value="SMODS"/>
    <property type="match status" value="1"/>
</dbReference>
<dbReference type="CDD" id="cd05400">
    <property type="entry name" value="NT_2-5OAS_ClassI-CCAase"/>
    <property type="match status" value="1"/>
</dbReference>
<protein>
    <recommendedName>
        <fullName evidence="4">Nucleotidyltransferase</fullName>
    </recommendedName>
</protein>
<evidence type="ECO:0008006" key="4">
    <source>
        <dbReference type="Google" id="ProtNLM"/>
    </source>
</evidence>
<evidence type="ECO:0000256" key="1">
    <source>
        <dbReference type="ARBA" id="ARBA00023118"/>
    </source>
</evidence>
<dbReference type="EMBL" id="AQQX01000017">
    <property type="protein sequence ID" value="KGM46907.1"/>
    <property type="molecule type" value="Genomic_DNA"/>
</dbReference>
<sequence length="455" mass="50911">MKMNIRTNLEDFARSLEIDPVEAALMDVARAIQITRTMHDEADRHFRGLAQHVDRPGSPLEDLVLEIYPSGSFAIHAATRSRLKTDQHDVDAVLEIAIAPGTDPAWVLEQLYKAIKGEKGSKYYDYLIEKNSRCVTVTYPDGVTVDLMPVVRIDGAPERVATLFHHKPETDERYHKEINPKGFADHFNARVEISEAFQKRFDARRYLVDGETYTELATRLSNETSGLALQKADTQPMPVHVPLDQKSPRVVALQLIKRFRDKRYRKHDDHRGKRKPPAVIIAAIAIDASPANDSLVDEVIAIAKRMRWQIRNAEQNLRLLEVRNPAHYPDLFTDRWPAQRSDQQLWAADLLTLIERLENLKRVGFDPAVIQSTFDDLFGEKAGETALQAYHRAQTVQLEHGALGMTPSGHLKPAAPVSSLAAPALGAGIASAPGLVRPARANTNMGGTVPDDNCW</sequence>
<dbReference type="Proteomes" id="UP000030004">
    <property type="component" value="Unassembled WGS sequence"/>
</dbReference>
<gene>
    <name evidence="2" type="ORF">ATO9_21090</name>
</gene>
<accession>A0A0A0ECI4</accession>
<dbReference type="InterPro" id="IPR006116">
    <property type="entry name" value="NT_2-5OAS_ClassI-CCAase"/>
</dbReference>
<proteinExistence type="predicted"/>
<keyword evidence="1" id="KW-0051">Antiviral defense</keyword>
<comment type="caution">
    <text evidence="2">The sequence shown here is derived from an EMBL/GenBank/DDBJ whole genome shotgun (WGS) entry which is preliminary data.</text>
</comment>
<dbReference type="GO" id="GO:0051607">
    <property type="term" value="P:defense response to virus"/>
    <property type="evidence" value="ECO:0007669"/>
    <property type="project" value="UniProtKB-KW"/>
</dbReference>
<dbReference type="STRING" id="1461694.ATO9_21090"/>
<keyword evidence="3" id="KW-1185">Reference proteome</keyword>
<dbReference type="AlphaFoldDB" id="A0A0A0ECI4"/>
<evidence type="ECO:0000313" key="3">
    <source>
        <dbReference type="Proteomes" id="UP000030004"/>
    </source>
</evidence>
<evidence type="ECO:0000313" key="2">
    <source>
        <dbReference type="EMBL" id="KGM46907.1"/>
    </source>
</evidence>
<reference evidence="2 3" key="1">
    <citation type="journal article" date="2015" name="Antonie Van Leeuwenhoek">
        <title>Pseudooceanicola atlanticus gen. nov. sp. nov., isolated from surface seawater of the Atlantic Ocean and reclassification of Oceanicola batsensis, Oceanicola marinus, Oceanicola nitratireducens, Oceanicola nanhaiensis, Oceanicola antarcticus and Oceanicola flagellatus, as Pseudooceanicola batsensis comb. nov., Pseudooceanicola marinus comb. nov., Pseudooceanicola nitratireducens comb. nov., Pseudooceanicola nanhaiensis comb. nov., Pseudooceanicola antarcticus comb. nov., and Pseudooceanicola flagellatus comb. nov.</title>
        <authorList>
            <person name="Lai Q."/>
            <person name="Li G."/>
            <person name="Liu X."/>
            <person name="Du Y."/>
            <person name="Sun F."/>
            <person name="Shao Z."/>
        </authorList>
    </citation>
    <scope>NUCLEOTIDE SEQUENCE [LARGE SCALE GENOMIC DNA]</scope>
    <source>
        <strain evidence="2 3">22II-s11g</strain>
    </source>
</reference>
<dbReference type="eggNOG" id="ENOG502ZAFG">
    <property type="taxonomic scope" value="Bacteria"/>
</dbReference>
<organism evidence="2 3">
    <name type="scientific">Pseudooceanicola atlanticus</name>
    <dbReference type="NCBI Taxonomy" id="1461694"/>
    <lineage>
        <taxon>Bacteria</taxon>
        <taxon>Pseudomonadati</taxon>
        <taxon>Pseudomonadota</taxon>
        <taxon>Alphaproteobacteria</taxon>
        <taxon>Rhodobacterales</taxon>
        <taxon>Paracoccaceae</taxon>
        <taxon>Pseudooceanicola</taxon>
    </lineage>
</organism>